<gene>
    <name evidence="1" type="ORF">HF086_007749</name>
</gene>
<dbReference type="Proteomes" id="UP000814243">
    <property type="component" value="Unassembled WGS sequence"/>
</dbReference>
<dbReference type="AlphaFoldDB" id="A0A922SI68"/>
<dbReference type="EMBL" id="JACEFF010000379">
    <property type="protein sequence ID" value="KAH9638615.1"/>
    <property type="molecule type" value="Genomic_DNA"/>
</dbReference>
<evidence type="ECO:0000313" key="1">
    <source>
        <dbReference type="EMBL" id="KAH9638615.1"/>
    </source>
</evidence>
<evidence type="ECO:0000313" key="2">
    <source>
        <dbReference type="Proteomes" id="UP000814243"/>
    </source>
</evidence>
<reference evidence="1" key="1">
    <citation type="journal article" date="2021" name="G3 (Bethesda)">
        <title>Genome and transcriptome analysis of the beet armyworm Spodoptera exigua reveals targets for pest control. .</title>
        <authorList>
            <person name="Simon S."/>
            <person name="Breeschoten T."/>
            <person name="Jansen H.J."/>
            <person name="Dirks R.P."/>
            <person name="Schranz M.E."/>
            <person name="Ros V.I.D."/>
        </authorList>
    </citation>
    <scope>NUCLEOTIDE SEQUENCE</scope>
    <source>
        <strain evidence="1">TB_SE_WUR_2020</strain>
    </source>
</reference>
<organism evidence="1 2">
    <name type="scientific">Spodoptera exigua</name>
    <name type="common">Beet armyworm</name>
    <name type="synonym">Noctua fulgens</name>
    <dbReference type="NCBI Taxonomy" id="7107"/>
    <lineage>
        <taxon>Eukaryota</taxon>
        <taxon>Metazoa</taxon>
        <taxon>Ecdysozoa</taxon>
        <taxon>Arthropoda</taxon>
        <taxon>Hexapoda</taxon>
        <taxon>Insecta</taxon>
        <taxon>Pterygota</taxon>
        <taxon>Neoptera</taxon>
        <taxon>Endopterygota</taxon>
        <taxon>Lepidoptera</taxon>
        <taxon>Glossata</taxon>
        <taxon>Ditrysia</taxon>
        <taxon>Noctuoidea</taxon>
        <taxon>Noctuidae</taxon>
        <taxon>Amphipyrinae</taxon>
        <taxon>Spodoptera</taxon>
    </lineage>
</organism>
<name>A0A922SI68_SPOEX</name>
<accession>A0A922SI68</accession>
<protein>
    <submittedName>
        <fullName evidence="1">Uncharacterized protein</fullName>
    </submittedName>
</protein>
<comment type="caution">
    <text evidence="1">The sequence shown here is derived from an EMBL/GenBank/DDBJ whole genome shotgun (WGS) entry which is preliminary data.</text>
</comment>
<sequence length="81" mass="9069">MLALLLLNNMTAKRRAAKRVQAVERRPAVRDPEVACCRTCLNTNTNDLMSIFLDKESETKRSRELKLVTGLKSAIAPAQNL</sequence>
<proteinExistence type="predicted"/>